<evidence type="ECO:0000259" key="7">
    <source>
        <dbReference type="PROSITE" id="PS51194"/>
    </source>
</evidence>
<dbReference type="SMART" id="SM00490">
    <property type="entry name" value="HELICc"/>
    <property type="match status" value="1"/>
</dbReference>
<evidence type="ECO:0000256" key="5">
    <source>
        <dbReference type="SAM" id="MobiDB-lite"/>
    </source>
</evidence>
<dbReference type="SMART" id="SM00487">
    <property type="entry name" value="DEXDc"/>
    <property type="match status" value="1"/>
</dbReference>
<sequence>MLIFDLDTLSAGLPAAAVLPALGELAAAGPVRAVVEAPPGTGKTTLVPPALANAAGKGADSAPPRRVIVAQPRRMAARSAARRLASLSGTRLGEEVGYAVRGDRKSGPRTRVEFVTHGLLVRRLLSDPELAGASAVVLDEVHERHLDSDLAFGMLRELVELREDLGLVVMSATLDARMWAQLLGEQEPAPVLSVAAVTHDLEVRWAPPAQRPLDARAVTPQFLDHVAAQTVRATAEPDSGDVLVFLPGMREVDRVAGAVRTKLDSGQTGSGSGRPDSGRPASGLPGGVEVLTLTGSTPAREQDRILGAGRAAVPGTRAQPARRVIVATAVAESSLTVPGVRTVVDSGLSRQPRLDTVRGMSGLVTVRESKAAGTQRAGRAAREAPGRVIRCLAESDWAALPAETPPEVTTADLTSAMLDLACWGAPRGAGLALPTPLPVRASELAADTLHGIGALDQTGRATELGLMLARIPADPRLGRALLLGALVLGARSAGEVVAALAADQRAPHGDLGALLTSLRSSRDRTWAAEADRFTRLAEDTLRSGSSSGGGGLQAAPGAEGFRNAAPQGFRTSETVGAVTALARPDQIARRRPDAADHYLLASGTGAQLPRGSALAGQEWLAVAEVGLSGGNAVIRAAAPISREVAEFAAQPLRSEHEDAWFEDGRVRARRVERLGAIELSSTPAKPTKSARETATAAAIAQSGPRDVLRPDAGFEELRRRLGFIHATVGPPWPDVRWGALLERFSGRLSEGASESWLQELLPWPEAARLAELAPPAMPVPSGRRIRVDYPEPEEHVQAGGGSEARIAPPVLAVKLQECFGMAEGPRICGVPVVMHLLSPAGRPLAVTSDLASFWNGAYADVRAENRRRYAKHPWPEDPWNAPPARGTKKQGR</sequence>
<proteinExistence type="predicted"/>
<dbReference type="PANTHER" id="PTHR43519">
    <property type="entry name" value="ATP-DEPENDENT RNA HELICASE HRPB"/>
    <property type="match status" value="1"/>
</dbReference>
<dbReference type="InterPro" id="IPR027417">
    <property type="entry name" value="P-loop_NTPase"/>
</dbReference>
<dbReference type="PROSITE" id="PS00690">
    <property type="entry name" value="DEAH_ATP_HELICASE"/>
    <property type="match status" value="1"/>
</dbReference>
<dbReference type="GO" id="GO:0004386">
    <property type="term" value="F:helicase activity"/>
    <property type="evidence" value="ECO:0007669"/>
    <property type="project" value="UniProtKB-KW"/>
</dbReference>
<dbReference type="PROSITE" id="PS51194">
    <property type="entry name" value="HELICASE_CTER"/>
    <property type="match status" value="1"/>
</dbReference>
<dbReference type="InterPro" id="IPR002464">
    <property type="entry name" value="DNA/RNA_helicase_DEAH_CS"/>
</dbReference>
<gene>
    <name evidence="8" type="primary">hrpB</name>
    <name evidence="8" type="ORF">GCM10022261_24170</name>
</gene>
<evidence type="ECO:0000313" key="9">
    <source>
        <dbReference type="Proteomes" id="UP001501586"/>
    </source>
</evidence>
<evidence type="ECO:0000259" key="6">
    <source>
        <dbReference type="PROSITE" id="PS51192"/>
    </source>
</evidence>
<dbReference type="SUPFAM" id="SSF52540">
    <property type="entry name" value="P-loop containing nucleoside triphosphate hydrolases"/>
    <property type="match status" value="1"/>
</dbReference>
<feature type="domain" description="Helicase C-terminal" evidence="7">
    <location>
        <begin position="226"/>
        <end position="424"/>
    </location>
</feature>
<feature type="compositionally biased region" description="Low complexity" evidence="5">
    <location>
        <begin position="273"/>
        <end position="283"/>
    </location>
</feature>
<dbReference type="PIRSF" id="PIRSF005496">
    <property type="entry name" value="ATP_hel_hrpB"/>
    <property type="match status" value="1"/>
</dbReference>
<keyword evidence="4" id="KW-0067">ATP-binding</keyword>
<dbReference type="Pfam" id="PF00271">
    <property type="entry name" value="Helicase_C"/>
    <property type="match status" value="1"/>
</dbReference>
<dbReference type="Proteomes" id="UP001501586">
    <property type="component" value="Unassembled WGS sequence"/>
</dbReference>
<evidence type="ECO:0000256" key="2">
    <source>
        <dbReference type="ARBA" id="ARBA00022801"/>
    </source>
</evidence>
<dbReference type="InterPro" id="IPR014001">
    <property type="entry name" value="Helicase_ATP-bd"/>
</dbReference>
<dbReference type="RefSeq" id="WP_236862852.1">
    <property type="nucleotide sequence ID" value="NZ_BAABAZ010000006.1"/>
</dbReference>
<dbReference type="InterPro" id="IPR010225">
    <property type="entry name" value="HrpB"/>
</dbReference>
<organism evidence="8 9">
    <name type="scientific">Brevibacterium daeguense</name>
    <dbReference type="NCBI Taxonomy" id="909936"/>
    <lineage>
        <taxon>Bacteria</taxon>
        <taxon>Bacillati</taxon>
        <taxon>Actinomycetota</taxon>
        <taxon>Actinomycetes</taxon>
        <taxon>Micrococcales</taxon>
        <taxon>Brevibacteriaceae</taxon>
        <taxon>Brevibacterium</taxon>
    </lineage>
</organism>
<comment type="caution">
    <text evidence="8">The sequence shown here is derived from an EMBL/GenBank/DDBJ whole genome shotgun (WGS) entry which is preliminary data.</text>
</comment>
<dbReference type="InterPro" id="IPR013689">
    <property type="entry name" value="RNA_helicase_ATP-dep_HrpB_C"/>
</dbReference>
<dbReference type="InterPro" id="IPR001650">
    <property type="entry name" value="Helicase_C-like"/>
</dbReference>
<dbReference type="PANTHER" id="PTHR43519:SF1">
    <property type="entry name" value="ATP-DEPENDENT RNA HELICASE HRPB"/>
    <property type="match status" value="1"/>
</dbReference>
<dbReference type="InterPro" id="IPR049614">
    <property type="entry name" value="HrpB_DEXH"/>
</dbReference>
<dbReference type="SMART" id="SM00847">
    <property type="entry name" value="HA2"/>
    <property type="match status" value="1"/>
</dbReference>
<feature type="region of interest" description="Disordered" evidence="5">
    <location>
        <begin position="260"/>
        <end position="287"/>
    </location>
</feature>
<feature type="domain" description="Helicase ATP-binding" evidence="6">
    <location>
        <begin position="24"/>
        <end position="192"/>
    </location>
</feature>
<dbReference type="InterPro" id="IPR011545">
    <property type="entry name" value="DEAD/DEAH_box_helicase_dom"/>
</dbReference>
<dbReference type="EMBL" id="BAABAZ010000006">
    <property type="protein sequence ID" value="GAA4284886.1"/>
    <property type="molecule type" value="Genomic_DNA"/>
</dbReference>
<keyword evidence="9" id="KW-1185">Reference proteome</keyword>
<accession>A0ABP8ELM5</accession>
<dbReference type="Pfam" id="PF08482">
    <property type="entry name" value="HrpB_C"/>
    <property type="match status" value="1"/>
</dbReference>
<dbReference type="PROSITE" id="PS51192">
    <property type="entry name" value="HELICASE_ATP_BIND_1"/>
    <property type="match status" value="1"/>
</dbReference>
<evidence type="ECO:0000256" key="4">
    <source>
        <dbReference type="ARBA" id="ARBA00022840"/>
    </source>
</evidence>
<keyword evidence="2" id="KW-0378">Hydrolase</keyword>
<dbReference type="InterPro" id="IPR007502">
    <property type="entry name" value="Helicase-assoc_dom"/>
</dbReference>
<dbReference type="Gene3D" id="1.20.120.1080">
    <property type="match status" value="1"/>
</dbReference>
<feature type="region of interest" description="Disordered" evidence="5">
    <location>
        <begin position="869"/>
        <end position="892"/>
    </location>
</feature>
<dbReference type="CDD" id="cd17990">
    <property type="entry name" value="DEXHc_HrpB"/>
    <property type="match status" value="1"/>
</dbReference>
<dbReference type="Pfam" id="PF00270">
    <property type="entry name" value="DEAD"/>
    <property type="match status" value="1"/>
</dbReference>
<feature type="region of interest" description="Disordered" evidence="5">
    <location>
        <begin position="540"/>
        <end position="569"/>
    </location>
</feature>
<keyword evidence="3 8" id="KW-0347">Helicase</keyword>
<name>A0ABP8ELM5_9MICO</name>
<keyword evidence="1" id="KW-0547">Nucleotide-binding</keyword>
<evidence type="ECO:0000313" key="8">
    <source>
        <dbReference type="EMBL" id="GAA4284886.1"/>
    </source>
</evidence>
<protein>
    <submittedName>
        <fullName evidence="8">ATP-dependent helicase HrpB</fullName>
    </submittedName>
</protein>
<evidence type="ECO:0000256" key="1">
    <source>
        <dbReference type="ARBA" id="ARBA00022741"/>
    </source>
</evidence>
<reference evidence="9" key="1">
    <citation type="journal article" date="2019" name="Int. J. Syst. Evol. Microbiol.">
        <title>The Global Catalogue of Microorganisms (GCM) 10K type strain sequencing project: providing services to taxonomists for standard genome sequencing and annotation.</title>
        <authorList>
            <consortium name="The Broad Institute Genomics Platform"/>
            <consortium name="The Broad Institute Genome Sequencing Center for Infectious Disease"/>
            <person name="Wu L."/>
            <person name="Ma J."/>
        </authorList>
    </citation>
    <scope>NUCLEOTIDE SEQUENCE [LARGE SCALE GENOMIC DNA]</scope>
    <source>
        <strain evidence="9">JCM 17458</strain>
    </source>
</reference>
<dbReference type="CDD" id="cd18791">
    <property type="entry name" value="SF2_C_RHA"/>
    <property type="match status" value="1"/>
</dbReference>
<dbReference type="Gene3D" id="3.40.50.300">
    <property type="entry name" value="P-loop containing nucleotide triphosphate hydrolases"/>
    <property type="match status" value="2"/>
</dbReference>
<evidence type="ECO:0000256" key="3">
    <source>
        <dbReference type="ARBA" id="ARBA00022806"/>
    </source>
</evidence>